<dbReference type="Pfam" id="PF21366">
    <property type="entry name" value="TRAFD1-XIAF1_ZnF"/>
    <property type="match status" value="1"/>
</dbReference>
<dbReference type="Proteomes" id="UP000275408">
    <property type="component" value="Unassembled WGS sequence"/>
</dbReference>
<dbReference type="InterPro" id="IPR051986">
    <property type="entry name" value="Innate_Immune_Apopt_Reg"/>
</dbReference>
<proteinExistence type="predicted"/>
<keyword evidence="3 4" id="KW-0862">Zinc</keyword>
<name>A0A3M6UEB5_POCDA</name>
<organism evidence="6 7">
    <name type="scientific">Pocillopora damicornis</name>
    <name type="common">Cauliflower coral</name>
    <name type="synonym">Millepora damicornis</name>
    <dbReference type="NCBI Taxonomy" id="46731"/>
    <lineage>
        <taxon>Eukaryota</taxon>
        <taxon>Metazoa</taxon>
        <taxon>Cnidaria</taxon>
        <taxon>Anthozoa</taxon>
        <taxon>Hexacorallia</taxon>
        <taxon>Scleractinia</taxon>
        <taxon>Astrocoeniina</taxon>
        <taxon>Pocilloporidae</taxon>
        <taxon>Pocillopora</taxon>
    </lineage>
</organism>
<sequence length="154" mass="18097">MMRNMWSVVKEKEHFEENHVEINCVQCGQKTTRSEEGNHLAYECRKQPITCHYCELRLPRERMSEHQEFCGTRTEFCHKCSRYVLVRDFMDHDSACDGGINNRQHDLPVSLPCEFCGSLIQQDEFDAHQRECQRGRRVLNCSNALSVILFSTHT</sequence>
<feature type="domain" description="TRAF-type" evidence="5">
    <location>
        <begin position="20"/>
        <end position="63"/>
    </location>
</feature>
<dbReference type="AlphaFoldDB" id="A0A3M6UEB5"/>
<accession>A0A3M6UEB5</accession>
<evidence type="ECO:0000256" key="2">
    <source>
        <dbReference type="ARBA" id="ARBA00022771"/>
    </source>
</evidence>
<dbReference type="InterPro" id="IPR001293">
    <property type="entry name" value="Znf_TRAF"/>
</dbReference>
<keyword evidence="2 4" id="KW-0863">Zinc-finger</keyword>
<dbReference type="STRING" id="46731.A0A3M6UEB5"/>
<keyword evidence="7" id="KW-1185">Reference proteome</keyword>
<dbReference type="Gene3D" id="3.30.40.10">
    <property type="entry name" value="Zinc/RING finger domain, C3HC4 (zinc finger)"/>
    <property type="match status" value="1"/>
</dbReference>
<comment type="caution">
    <text evidence="6">The sequence shown here is derived from an EMBL/GenBank/DDBJ whole genome shotgun (WGS) entry which is preliminary data.</text>
</comment>
<dbReference type="PANTHER" id="PTHR16295">
    <property type="entry name" value="TRAF-TYPE ZINC FINGER PROTEIN-RELATED"/>
    <property type="match status" value="1"/>
</dbReference>
<keyword evidence="1 4" id="KW-0479">Metal-binding</keyword>
<gene>
    <name evidence="6" type="ORF">pdam_00003753</name>
</gene>
<dbReference type="EMBL" id="RCHS01001704">
    <property type="protein sequence ID" value="RMX52033.1"/>
    <property type="molecule type" value="Genomic_DNA"/>
</dbReference>
<dbReference type="GO" id="GO:0005739">
    <property type="term" value="C:mitochondrion"/>
    <property type="evidence" value="ECO:0007669"/>
    <property type="project" value="TreeGrafter"/>
</dbReference>
<evidence type="ECO:0000313" key="7">
    <source>
        <dbReference type="Proteomes" id="UP000275408"/>
    </source>
</evidence>
<dbReference type="PANTHER" id="PTHR16295:SF10">
    <property type="entry name" value="EXPRESSED PROTEIN"/>
    <property type="match status" value="1"/>
</dbReference>
<evidence type="ECO:0000256" key="3">
    <source>
        <dbReference type="ARBA" id="ARBA00022833"/>
    </source>
</evidence>
<dbReference type="PROSITE" id="PS50145">
    <property type="entry name" value="ZF_TRAF"/>
    <property type="match status" value="1"/>
</dbReference>
<evidence type="ECO:0000313" key="6">
    <source>
        <dbReference type="EMBL" id="RMX52033.1"/>
    </source>
</evidence>
<feature type="zinc finger region" description="TRAF-type" evidence="4">
    <location>
        <begin position="20"/>
        <end position="63"/>
    </location>
</feature>
<evidence type="ECO:0000256" key="1">
    <source>
        <dbReference type="ARBA" id="ARBA00022723"/>
    </source>
</evidence>
<dbReference type="InterPro" id="IPR049439">
    <property type="entry name" value="TRAFD1-XIAF1_Znf"/>
</dbReference>
<dbReference type="InterPro" id="IPR013083">
    <property type="entry name" value="Znf_RING/FYVE/PHD"/>
</dbReference>
<protein>
    <recommendedName>
        <fullName evidence="5">TRAF-type domain-containing protein</fullName>
    </recommendedName>
</protein>
<evidence type="ECO:0000259" key="5">
    <source>
        <dbReference type="PROSITE" id="PS50145"/>
    </source>
</evidence>
<dbReference type="GO" id="GO:0008270">
    <property type="term" value="F:zinc ion binding"/>
    <property type="evidence" value="ECO:0007669"/>
    <property type="project" value="UniProtKB-KW"/>
</dbReference>
<dbReference type="OrthoDB" id="193703at2759"/>
<evidence type="ECO:0000256" key="4">
    <source>
        <dbReference type="PROSITE-ProRule" id="PRU00207"/>
    </source>
</evidence>
<reference evidence="6 7" key="1">
    <citation type="journal article" date="2018" name="Sci. Rep.">
        <title>Comparative analysis of the Pocillopora damicornis genome highlights role of immune system in coral evolution.</title>
        <authorList>
            <person name="Cunning R."/>
            <person name="Bay R.A."/>
            <person name="Gillette P."/>
            <person name="Baker A.C."/>
            <person name="Traylor-Knowles N."/>
        </authorList>
    </citation>
    <scope>NUCLEOTIDE SEQUENCE [LARGE SCALE GENOMIC DNA]</scope>
    <source>
        <strain evidence="6">RSMAS</strain>
        <tissue evidence="6">Whole animal</tissue>
    </source>
</reference>